<organism evidence="1">
    <name type="scientific">Arion vulgaris</name>
    <dbReference type="NCBI Taxonomy" id="1028688"/>
    <lineage>
        <taxon>Eukaryota</taxon>
        <taxon>Metazoa</taxon>
        <taxon>Spiralia</taxon>
        <taxon>Lophotrochozoa</taxon>
        <taxon>Mollusca</taxon>
        <taxon>Gastropoda</taxon>
        <taxon>Heterobranchia</taxon>
        <taxon>Euthyneura</taxon>
        <taxon>Panpulmonata</taxon>
        <taxon>Eupulmonata</taxon>
        <taxon>Stylommatophora</taxon>
        <taxon>Helicina</taxon>
        <taxon>Arionoidea</taxon>
        <taxon>Arionidae</taxon>
        <taxon>Arion</taxon>
    </lineage>
</organism>
<sequence>MYVIKKVVVMHINPVISCELSEGKRHQARPLLRYKEVCKASMKNFSIGPGK</sequence>
<evidence type="ECO:0000313" key="1">
    <source>
        <dbReference type="EMBL" id="CEK92392.1"/>
    </source>
</evidence>
<name>A0A0B7BHN0_9EUPU</name>
<proteinExistence type="predicted"/>
<reference evidence="1" key="1">
    <citation type="submission" date="2014-12" db="EMBL/GenBank/DDBJ databases">
        <title>Insight into the proteome of Arion vulgaris.</title>
        <authorList>
            <person name="Aradska J."/>
            <person name="Bulat T."/>
            <person name="Smidak R."/>
            <person name="Sarate P."/>
            <person name="Gangsoo J."/>
            <person name="Sialana F."/>
            <person name="Bilban M."/>
            <person name="Lubec G."/>
        </authorList>
    </citation>
    <scope>NUCLEOTIDE SEQUENCE</scope>
    <source>
        <tissue evidence="1">Skin</tissue>
    </source>
</reference>
<protein>
    <submittedName>
        <fullName evidence="1">Uncharacterized protein</fullName>
    </submittedName>
</protein>
<dbReference type="AlphaFoldDB" id="A0A0B7BHN0"/>
<accession>A0A0B7BHN0</accession>
<gene>
    <name evidence="1" type="primary">ORF188037</name>
</gene>
<dbReference type="EMBL" id="HACG01045527">
    <property type="protein sequence ID" value="CEK92392.1"/>
    <property type="molecule type" value="Transcribed_RNA"/>
</dbReference>